<evidence type="ECO:0000313" key="9">
    <source>
        <dbReference type="EMBL" id="ADP16289.1"/>
    </source>
</evidence>
<dbReference type="InterPro" id="IPR000172">
    <property type="entry name" value="GMC_OxRdtase_N"/>
</dbReference>
<comment type="similarity">
    <text evidence="2 6">Belongs to the GMC oxidoreductase family.</text>
</comment>
<dbReference type="PROSITE" id="PS00623">
    <property type="entry name" value="GMC_OXRED_1"/>
    <property type="match status" value="1"/>
</dbReference>
<dbReference type="PROSITE" id="PS51257">
    <property type="entry name" value="PROKAR_LIPOPROTEIN"/>
    <property type="match status" value="1"/>
</dbReference>
<evidence type="ECO:0000256" key="6">
    <source>
        <dbReference type="RuleBase" id="RU003968"/>
    </source>
</evidence>
<feature type="binding site" evidence="5">
    <location>
        <position position="221"/>
    </location>
    <ligand>
        <name>FAD</name>
        <dbReference type="ChEBI" id="CHEBI:57692"/>
    </ligand>
</feature>
<evidence type="ECO:0000259" key="7">
    <source>
        <dbReference type="PROSITE" id="PS00623"/>
    </source>
</evidence>
<reference evidence="9 10" key="1">
    <citation type="journal article" date="2011" name="J. Bacteriol.">
        <title>Complete genome sequence of the haloaromatic acid-degrading bacterium Achromobacter xylosoxidans A8.</title>
        <authorList>
            <person name="Strnad H."/>
            <person name="Ridl J."/>
            <person name="Paces J."/>
            <person name="Kolar M."/>
            <person name="Vlcek C."/>
            <person name="Paces V."/>
        </authorList>
    </citation>
    <scope>NUCLEOTIDE SEQUENCE [LARGE SCALE GENOMIC DNA]</scope>
    <source>
        <strain evidence="9 10">A8</strain>
    </source>
</reference>
<dbReference type="STRING" id="762376.AXYL_02969"/>
<dbReference type="SUPFAM" id="SSF51905">
    <property type="entry name" value="FAD/NAD(P)-binding domain"/>
    <property type="match status" value="1"/>
</dbReference>
<keyword evidence="9" id="KW-0560">Oxidoreductase</keyword>
<gene>
    <name evidence="9" type="ordered locus">AXYL_02969</name>
</gene>
<dbReference type="PROSITE" id="PS00624">
    <property type="entry name" value="GMC_OXRED_2"/>
    <property type="match status" value="1"/>
</dbReference>
<feature type="domain" description="Glucose-methanol-choline oxidoreductase N-terminal" evidence="8">
    <location>
        <begin position="256"/>
        <end position="270"/>
    </location>
</feature>
<name>E3HVX6_ACHXA</name>
<dbReference type="PANTHER" id="PTHR11552">
    <property type="entry name" value="GLUCOSE-METHANOL-CHOLINE GMC OXIDOREDUCTASE"/>
    <property type="match status" value="1"/>
</dbReference>
<dbReference type="Proteomes" id="UP000006876">
    <property type="component" value="Chromosome"/>
</dbReference>
<dbReference type="KEGG" id="axy:AXYL_02969"/>
<dbReference type="EMBL" id="CP002287">
    <property type="protein sequence ID" value="ADP16289.1"/>
    <property type="molecule type" value="Genomic_DNA"/>
</dbReference>
<dbReference type="AlphaFoldDB" id="E3HVX6"/>
<dbReference type="EC" id="1.1.-.-" evidence="9"/>
<organism evidence="9 10">
    <name type="scientific">Achromobacter xylosoxidans (strain A8)</name>
    <dbReference type="NCBI Taxonomy" id="762376"/>
    <lineage>
        <taxon>Bacteria</taxon>
        <taxon>Pseudomonadati</taxon>
        <taxon>Pseudomonadota</taxon>
        <taxon>Betaproteobacteria</taxon>
        <taxon>Burkholderiales</taxon>
        <taxon>Alcaligenaceae</taxon>
        <taxon>Achromobacter</taxon>
    </lineage>
</organism>
<evidence type="ECO:0000256" key="4">
    <source>
        <dbReference type="ARBA" id="ARBA00022827"/>
    </source>
</evidence>
<evidence type="ECO:0000313" key="10">
    <source>
        <dbReference type="Proteomes" id="UP000006876"/>
    </source>
</evidence>
<dbReference type="GO" id="GO:0016614">
    <property type="term" value="F:oxidoreductase activity, acting on CH-OH group of donors"/>
    <property type="evidence" value="ECO:0007669"/>
    <property type="project" value="InterPro"/>
</dbReference>
<evidence type="ECO:0000259" key="8">
    <source>
        <dbReference type="PROSITE" id="PS00624"/>
    </source>
</evidence>
<dbReference type="Pfam" id="PF00732">
    <property type="entry name" value="GMC_oxred_N"/>
    <property type="match status" value="1"/>
</dbReference>
<evidence type="ECO:0000256" key="3">
    <source>
        <dbReference type="ARBA" id="ARBA00022630"/>
    </source>
</evidence>
<evidence type="ECO:0000256" key="1">
    <source>
        <dbReference type="ARBA" id="ARBA00001974"/>
    </source>
</evidence>
<dbReference type="OrthoDB" id="9785276at2"/>
<keyword evidence="3 6" id="KW-0285">Flavoprotein</keyword>
<dbReference type="InterPro" id="IPR007867">
    <property type="entry name" value="GMC_OxRtase_C"/>
</dbReference>
<dbReference type="Pfam" id="PF05199">
    <property type="entry name" value="GMC_oxred_C"/>
    <property type="match status" value="1"/>
</dbReference>
<dbReference type="PATRIC" id="fig|762376.5.peg.2987"/>
<comment type="cofactor">
    <cofactor evidence="1 5">
        <name>FAD</name>
        <dbReference type="ChEBI" id="CHEBI:57692"/>
    </cofactor>
</comment>
<dbReference type="InterPro" id="IPR036188">
    <property type="entry name" value="FAD/NAD-bd_sf"/>
</dbReference>
<dbReference type="InterPro" id="IPR012132">
    <property type="entry name" value="GMC_OxRdtase"/>
</dbReference>
<protein>
    <submittedName>
        <fullName evidence="9">GMC oxidoreductase family protein 1</fullName>
        <ecNumber evidence="9">1.1.-.-</ecNumber>
    </submittedName>
</protein>
<proteinExistence type="inferred from homology"/>
<dbReference type="PIRSF" id="PIRSF000137">
    <property type="entry name" value="Alcohol_oxidase"/>
    <property type="match status" value="1"/>
</dbReference>
<dbReference type="GO" id="GO:0050660">
    <property type="term" value="F:flavin adenine dinucleotide binding"/>
    <property type="evidence" value="ECO:0007669"/>
    <property type="project" value="InterPro"/>
</dbReference>
<feature type="binding site" evidence="5">
    <location>
        <position position="85"/>
    </location>
    <ligand>
        <name>FAD</name>
        <dbReference type="ChEBI" id="CHEBI:57692"/>
    </ligand>
</feature>
<dbReference type="SUPFAM" id="SSF54373">
    <property type="entry name" value="FAD-linked reductases, C-terminal domain"/>
    <property type="match status" value="1"/>
</dbReference>
<dbReference type="RefSeq" id="WP_013393604.1">
    <property type="nucleotide sequence ID" value="NC_014640.1"/>
</dbReference>
<feature type="domain" description="Glucose-methanol-choline oxidoreductase N-terminal" evidence="7">
    <location>
        <begin position="83"/>
        <end position="106"/>
    </location>
</feature>
<sequence>MNRPENYEYIVVGAGSAGCALAARLAASGRSVLLLEAGEDDRWIWIRIPAGVAYILRGERGLRRFHTEAERHMNNRSIFWPRGKVVGGSSSVNGMIWVHGDPAEFDRWRDEFGATGWGYDDLKPIFREIEGYAGGDPAVRGRSGPVSVTEFRSRHPLMDAFVDSCVSAGIPRNPDYNGADYEGVGYIQHNIRKGWRWSSREAFIRPLAQNANLRLQTGALVSRILFDGTTATGVEYRHGGQLVRANASREVILCAGAIQSPQILELSGIGQRGLLEKFGIPVLHDAPAVGENLQDHLHTRVTYECRNAVTLNQIMRNPLRKAWMAADFALRGRGMMSCASAVAHALAKSDPALAQPDVKLQLHWLSSPDARDPKKLVLDDFPGFSIGTFPLRPTSRGSVHIRSREPGEAPTIHANYLSSDEDQRVTVAAIEFARKVATQPALAPFVVRETRPGPLRLKGSDLLDYARTIGQTSYHPVGTCRMGSDAQAVVDASLRVKGVSSLRVADASIMPTMCSANTNAPSMMIGEKAARLIQSGS</sequence>
<dbReference type="Gene3D" id="3.30.560.10">
    <property type="entry name" value="Glucose Oxidase, domain 3"/>
    <property type="match status" value="1"/>
</dbReference>
<dbReference type="eggNOG" id="COG2303">
    <property type="taxonomic scope" value="Bacteria"/>
</dbReference>
<dbReference type="Gene3D" id="3.50.50.60">
    <property type="entry name" value="FAD/NAD(P)-binding domain"/>
    <property type="match status" value="1"/>
</dbReference>
<accession>E3HVX6</accession>
<evidence type="ECO:0000256" key="5">
    <source>
        <dbReference type="PIRSR" id="PIRSR000137-2"/>
    </source>
</evidence>
<evidence type="ECO:0000256" key="2">
    <source>
        <dbReference type="ARBA" id="ARBA00010790"/>
    </source>
</evidence>
<dbReference type="HOGENOM" id="CLU_002865_7_2_4"/>
<keyword evidence="4 5" id="KW-0274">FAD</keyword>
<dbReference type="PANTHER" id="PTHR11552:SF147">
    <property type="entry name" value="CHOLINE DEHYDROGENASE, MITOCHONDRIAL"/>
    <property type="match status" value="1"/>
</dbReference>